<dbReference type="Pfam" id="PF03071">
    <property type="entry name" value="GNT-I"/>
    <property type="match status" value="1"/>
</dbReference>
<keyword evidence="18" id="KW-1185">Reference proteome</keyword>
<name>X6MHS3_RETFI</name>
<evidence type="ECO:0000256" key="3">
    <source>
        <dbReference type="ARBA" id="ARBA00004922"/>
    </source>
</evidence>
<dbReference type="PANTHER" id="PTHR10468:SF0">
    <property type="entry name" value="ALPHA-1,3-MANNOSYL-GLYCOPROTEIN 2-BETA-N-ACETYLGLUCOSAMINYLTRANSFERASE"/>
    <property type="match status" value="1"/>
</dbReference>
<organism evidence="17 18">
    <name type="scientific">Reticulomyxa filosa</name>
    <dbReference type="NCBI Taxonomy" id="46433"/>
    <lineage>
        <taxon>Eukaryota</taxon>
        <taxon>Sar</taxon>
        <taxon>Rhizaria</taxon>
        <taxon>Retaria</taxon>
        <taxon>Foraminifera</taxon>
        <taxon>Monothalamids</taxon>
        <taxon>Reticulomyxidae</taxon>
        <taxon>Reticulomyxa</taxon>
    </lineage>
</organism>
<evidence type="ECO:0000256" key="7">
    <source>
        <dbReference type="ARBA" id="ARBA00022692"/>
    </source>
</evidence>
<evidence type="ECO:0000256" key="8">
    <source>
        <dbReference type="ARBA" id="ARBA00022723"/>
    </source>
</evidence>
<evidence type="ECO:0000256" key="10">
    <source>
        <dbReference type="ARBA" id="ARBA00022989"/>
    </source>
</evidence>
<evidence type="ECO:0000256" key="6">
    <source>
        <dbReference type="ARBA" id="ARBA00022679"/>
    </source>
</evidence>
<keyword evidence="5" id="KW-0328">Glycosyltransferase</keyword>
<evidence type="ECO:0000256" key="14">
    <source>
        <dbReference type="ARBA" id="ARBA00038949"/>
    </source>
</evidence>
<evidence type="ECO:0000313" key="18">
    <source>
        <dbReference type="Proteomes" id="UP000023152"/>
    </source>
</evidence>
<dbReference type="FunFam" id="3.90.550.10:FF:000252">
    <property type="entry name" value="Protein O-linked-mannose beta-1,2-N-acetylglucosaminyltransferase 1"/>
    <property type="match status" value="1"/>
</dbReference>
<gene>
    <name evidence="17" type="ORF">RFI_24750</name>
</gene>
<comment type="cofactor">
    <cofactor evidence="1">
        <name>Mn(2+)</name>
        <dbReference type="ChEBI" id="CHEBI:29035"/>
    </cofactor>
</comment>
<comment type="catalytic activity">
    <reaction evidence="16">
        <text>N(4)-(alpha-D-Man-(1-&gt;3)-[alpha-D-Man-(1-&gt;3)-[alpha-D-Man-(1-&gt;6)]-alpha-D-Man-(1-&gt;6)]-beta-D-Man-(1-&gt;4)-beta-D-GlcNAc-(1-&gt;4)-beta-D-GlcNAc)-L-asparaginyl-[protein] (N-glucan mannose isomer 5A1,2) + UDP-N-acetyl-alpha-D-glucosamine = N(4)-{beta-D-GlcNAc-(1-&gt;2)-alpha-D-Man-(1-&gt;3)-[alpha-D-Man-(1-&gt;3)-[alpha-D-Man-(1-&gt;6)]-alpha-D-Man-(1-&gt;6)]-beta-D-Man-(1-&gt;4)-beta-D-GlcNAc-(1-&gt;4)-beta-D-GlcNAc}-L-asparaginyl-[protein] + UDP + H(+)</text>
        <dbReference type="Rhea" id="RHEA:11456"/>
        <dbReference type="Rhea" id="RHEA-COMP:14367"/>
        <dbReference type="Rhea" id="RHEA-COMP:14368"/>
        <dbReference type="ChEBI" id="CHEBI:15378"/>
        <dbReference type="ChEBI" id="CHEBI:57705"/>
        <dbReference type="ChEBI" id="CHEBI:58223"/>
        <dbReference type="ChEBI" id="CHEBI:59087"/>
        <dbReference type="ChEBI" id="CHEBI:60625"/>
        <dbReference type="EC" id="2.4.1.101"/>
    </reaction>
</comment>
<evidence type="ECO:0000256" key="12">
    <source>
        <dbReference type="ARBA" id="ARBA00023136"/>
    </source>
</evidence>
<evidence type="ECO:0000256" key="16">
    <source>
        <dbReference type="ARBA" id="ARBA00049421"/>
    </source>
</evidence>
<dbReference type="Gene3D" id="3.90.550.10">
    <property type="entry name" value="Spore Coat Polysaccharide Biosynthesis Protein SpsA, Chain A"/>
    <property type="match status" value="1"/>
</dbReference>
<dbReference type="Proteomes" id="UP000023152">
    <property type="component" value="Unassembled WGS sequence"/>
</dbReference>
<dbReference type="GO" id="GO:0003827">
    <property type="term" value="F:alpha-1,3-mannosylglycoprotein 2-beta-N-acetylglucosaminyltransferase activity"/>
    <property type="evidence" value="ECO:0007669"/>
    <property type="project" value="UniProtKB-EC"/>
</dbReference>
<keyword evidence="12" id="KW-0472">Membrane</keyword>
<evidence type="ECO:0000256" key="1">
    <source>
        <dbReference type="ARBA" id="ARBA00001936"/>
    </source>
</evidence>
<evidence type="ECO:0000256" key="9">
    <source>
        <dbReference type="ARBA" id="ARBA00022968"/>
    </source>
</evidence>
<dbReference type="GO" id="GO:0000139">
    <property type="term" value="C:Golgi membrane"/>
    <property type="evidence" value="ECO:0007669"/>
    <property type="project" value="UniProtKB-SubCell"/>
</dbReference>
<dbReference type="AlphaFoldDB" id="X6MHS3"/>
<dbReference type="GO" id="GO:0046872">
    <property type="term" value="F:metal ion binding"/>
    <property type="evidence" value="ECO:0007669"/>
    <property type="project" value="UniProtKB-KW"/>
</dbReference>
<dbReference type="InterPro" id="IPR052261">
    <property type="entry name" value="Glycosyltransferase_13"/>
</dbReference>
<keyword evidence="7" id="KW-0812">Transmembrane</keyword>
<dbReference type="OrthoDB" id="440755at2759"/>
<keyword evidence="11" id="KW-0333">Golgi apparatus</keyword>
<evidence type="ECO:0000313" key="17">
    <source>
        <dbReference type="EMBL" id="ETO12620.1"/>
    </source>
</evidence>
<keyword evidence="6 17" id="KW-0808">Transferase</keyword>
<evidence type="ECO:0000256" key="5">
    <source>
        <dbReference type="ARBA" id="ARBA00022676"/>
    </source>
</evidence>
<comment type="similarity">
    <text evidence="4">Belongs to the glycosyltransferase 13 family.</text>
</comment>
<dbReference type="OMA" id="SSEYVIW"/>
<accession>X6MHS3</accession>
<dbReference type="Gene3D" id="3.10.180.20">
    <property type="entry name" value="N-Acetylglucosaminyltransferase I, Domain 2"/>
    <property type="match status" value="1"/>
</dbReference>
<dbReference type="InterPro" id="IPR004139">
    <property type="entry name" value="Glyco_trans_13"/>
</dbReference>
<evidence type="ECO:0000256" key="11">
    <source>
        <dbReference type="ARBA" id="ARBA00023034"/>
    </source>
</evidence>
<comment type="caution">
    <text evidence="17">The sequence shown here is derived from an EMBL/GenBank/DDBJ whole genome shotgun (WGS) entry which is preliminary data.</text>
</comment>
<evidence type="ECO:0000256" key="4">
    <source>
        <dbReference type="ARBA" id="ARBA00006492"/>
    </source>
</evidence>
<dbReference type="InterPro" id="IPR029044">
    <property type="entry name" value="Nucleotide-diphossugar_trans"/>
</dbReference>
<dbReference type="EMBL" id="ASPP01021245">
    <property type="protein sequence ID" value="ETO12620.1"/>
    <property type="molecule type" value="Genomic_DNA"/>
</dbReference>
<dbReference type="UniPathway" id="UPA00378"/>
<comment type="pathway">
    <text evidence="3">Protein modification; protein glycosylation.</text>
</comment>
<keyword evidence="9" id="KW-0735">Signal-anchor</keyword>
<protein>
    <recommendedName>
        <fullName evidence="14">alpha-1,3-mannosyl-glycoprotein 2-beta-N-acetylglucosaminyltransferase</fullName>
        <ecNumber evidence="14">2.4.1.101</ecNumber>
    </recommendedName>
    <alternativeName>
        <fullName evidence="15">N-glycosyl-oligosaccharide-glycoprotein N-acetylglucosaminyltransferase I</fullName>
    </alternativeName>
</protein>
<evidence type="ECO:0000256" key="15">
    <source>
        <dbReference type="ARBA" id="ARBA00041712"/>
    </source>
</evidence>
<evidence type="ECO:0000256" key="2">
    <source>
        <dbReference type="ARBA" id="ARBA00004323"/>
    </source>
</evidence>
<dbReference type="PANTHER" id="PTHR10468">
    <property type="entry name" value="PROTEIN O-LINKED-MANNOSE BETA-1,2-N-ACETYLGLUCOSAMINYLTRANSFERASE 1/ALPHA-1,3-MANNOSYL-GLYCOPROTEIN 2-BETA-N-ACETYLGLUCOSAMINYLTRANSFERASE"/>
    <property type="match status" value="1"/>
</dbReference>
<dbReference type="SUPFAM" id="SSF53448">
    <property type="entry name" value="Nucleotide-diphospho-sugar transferases"/>
    <property type="match status" value="1"/>
</dbReference>
<sequence>TDGRRQAGFEEPKWLGYHKIAAHYKWVLTKLLDERQYTQVLMLEDDLEVSCDFFDYFRHLTPVLHSDPTLLCVSAWNDNGQAPFVHNATVLYRTDVFPGLGWMLTSTMWKELAPKWPLAFHETPFLIIKKKRFWDDWLREKAQTKDRSCIRPEVNRVYTFGEHGSSDGQHFDRYLKPIYLNKQLVDWSAQQLDYLLHPHYDQWIDHLVQSATVIDFQALSSLPSSSSSSSSSSSEYVIWYDNIDQYLYFARQLVLIDDTKDGKPRGSYKGIVTIRLLRPQNKILFLFFLNKLKSNQLYQLFLSFYYLLEIKLKKQKNRKTRYKFTLHFIKIRLQHFLKSAPF</sequence>
<evidence type="ECO:0000256" key="13">
    <source>
        <dbReference type="ARBA" id="ARBA00023211"/>
    </source>
</evidence>
<comment type="subcellular location">
    <subcellularLocation>
        <location evidence="2">Golgi apparatus membrane</location>
        <topology evidence="2">Single-pass type II membrane protein</topology>
    </subcellularLocation>
</comment>
<keyword evidence="8" id="KW-0479">Metal-binding</keyword>
<dbReference type="EC" id="2.4.1.101" evidence="14"/>
<keyword evidence="10" id="KW-1133">Transmembrane helix</keyword>
<keyword evidence="13" id="KW-0464">Manganese</keyword>
<proteinExistence type="inferred from homology"/>
<reference evidence="17 18" key="1">
    <citation type="journal article" date="2013" name="Curr. Biol.">
        <title>The Genome of the Foraminiferan Reticulomyxa filosa.</title>
        <authorList>
            <person name="Glockner G."/>
            <person name="Hulsmann N."/>
            <person name="Schleicher M."/>
            <person name="Noegel A.A."/>
            <person name="Eichinger L."/>
            <person name="Gallinger C."/>
            <person name="Pawlowski J."/>
            <person name="Sierra R."/>
            <person name="Euteneuer U."/>
            <person name="Pillet L."/>
            <person name="Moustafa A."/>
            <person name="Platzer M."/>
            <person name="Groth M."/>
            <person name="Szafranski K."/>
            <person name="Schliwa M."/>
        </authorList>
    </citation>
    <scope>NUCLEOTIDE SEQUENCE [LARGE SCALE GENOMIC DNA]</scope>
</reference>
<feature type="non-terminal residue" evidence="17">
    <location>
        <position position="1"/>
    </location>
</feature>